<evidence type="ECO:0000256" key="1">
    <source>
        <dbReference type="SAM" id="MobiDB-lite"/>
    </source>
</evidence>
<gene>
    <name evidence="2" type="ORF">HSR122_0307</name>
</gene>
<evidence type="ECO:0000313" key="3">
    <source>
        <dbReference type="Proteomes" id="UP000662973"/>
    </source>
</evidence>
<feature type="region of interest" description="Disordered" evidence="1">
    <location>
        <begin position="1"/>
        <end position="40"/>
    </location>
</feature>
<sequence length="57" mass="6299">MGNYMRIERVGTPAMATTRQSAGMDHPTVVPERRPRSGLDHVTVVPENYDSSADDEP</sequence>
<proteinExistence type="predicted"/>
<dbReference type="KEGG" id="hds:HSR122_0307"/>
<reference evidence="2 3" key="1">
    <citation type="submission" date="2020-11" db="EMBL/GenBank/DDBJ databases">
        <title>Carbohydrate-dependent, anaerobic sulfur respiration: A novel catabolism in halophilic archaea.</title>
        <authorList>
            <person name="Sorokin D.Y."/>
            <person name="Messina E."/>
            <person name="Smedile F."/>
            <person name="La Cono V."/>
            <person name="Hallsworth J.E."/>
            <person name="Yakimov M.M."/>
        </authorList>
    </citation>
    <scope>NUCLEOTIDE SEQUENCE [LARGE SCALE GENOMIC DNA]</scope>
    <source>
        <strain evidence="2 3">HSR12-2</strain>
    </source>
</reference>
<accession>A0A897N614</accession>
<organism evidence="2 3">
    <name type="scientific">Halapricum desulfuricans</name>
    <dbReference type="NCBI Taxonomy" id="2841257"/>
    <lineage>
        <taxon>Archaea</taxon>
        <taxon>Methanobacteriati</taxon>
        <taxon>Methanobacteriota</taxon>
        <taxon>Stenosarchaea group</taxon>
        <taxon>Halobacteria</taxon>
        <taxon>Halobacteriales</taxon>
        <taxon>Haloarculaceae</taxon>
        <taxon>Halapricum</taxon>
    </lineage>
</organism>
<evidence type="ECO:0000313" key="2">
    <source>
        <dbReference type="EMBL" id="QSG07718.1"/>
    </source>
</evidence>
<dbReference type="AlphaFoldDB" id="A0A897N614"/>
<dbReference type="Proteomes" id="UP000662973">
    <property type="component" value="Chromosome"/>
</dbReference>
<keyword evidence="3" id="KW-1185">Reference proteome</keyword>
<protein>
    <submittedName>
        <fullName evidence="2">Uncharacterized protein</fullName>
    </submittedName>
</protein>
<name>A0A897N614_9EURY</name>
<dbReference type="EMBL" id="CP064788">
    <property type="protein sequence ID" value="QSG07718.1"/>
    <property type="molecule type" value="Genomic_DNA"/>
</dbReference>